<reference evidence="1" key="1">
    <citation type="journal article" date="2014" name="Nat. Genet.">
        <title>Genome and transcriptome of the porcine whipworm Trichuris suis.</title>
        <authorList>
            <person name="Jex A.R."/>
            <person name="Nejsum P."/>
            <person name="Schwarz E.M."/>
            <person name="Hu L."/>
            <person name="Young N.D."/>
            <person name="Hall R.S."/>
            <person name="Korhonen P.K."/>
            <person name="Liao S."/>
            <person name="Thamsborg S."/>
            <person name="Xia J."/>
            <person name="Xu P."/>
            <person name="Wang S."/>
            <person name="Scheerlinck J.P."/>
            <person name="Hofmann A."/>
            <person name="Sternberg P.W."/>
            <person name="Wang J."/>
            <person name="Gasser R.B."/>
        </authorList>
    </citation>
    <scope>NUCLEOTIDE SEQUENCE [LARGE SCALE GENOMIC DNA]</scope>
    <source>
        <strain evidence="1">DCEP-RM93F</strain>
    </source>
</reference>
<accession>A0A085ND75</accession>
<protein>
    <submittedName>
        <fullName evidence="1">Uncharacterized protein</fullName>
    </submittedName>
</protein>
<evidence type="ECO:0000313" key="1">
    <source>
        <dbReference type="EMBL" id="KFD67421.1"/>
    </source>
</evidence>
<organism evidence="1">
    <name type="scientific">Trichuris suis</name>
    <name type="common">pig whipworm</name>
    <dbReference type="NCBI Taxonomy" id="68888"/>
    <lineage>
        <taxon>Eukaryota</taxon>
        <taxon>Metazoa</taxon>
        <taxon>Ecdysozoa</taxon>
        <taxon>Nematoda</taxon>
        <taxon>Enoplea</taxon>
        <taxon>Dorylaimia</taxon>
        <taxon>Trichinellida</taxon>
        <taxon>Trichuridae</taxon>
        <taxon>Trichuris</taxon>
    </lineage>
</organism>
<name>A0A085ND75_9BILA</name>
<dbReference type="Proteomes" id="UP000030758">
    <property type="component" value="Unassembled WGS sequence"/>
</dbReference>
<gene>
    <name evidence="1" type="ORF">M514_20457</name>
</gene>
<dbReference type="EMBL" id="KL367515">
    <property type="protein sequence ID" value="KFD67421.1"/>
    <property type="molecule type" value="Genomic_DNA"/>
</dbReference>
<proteinExistence type="predicted"/>
<sequence>MTVVLVCRIPFEQFLTECGAKYVYTWSRRGRVKLGDERYLNKMIVCSLADVTSYKPDHSEDCAVNAVPLSVTITSGNPWVANNNANLSITAFAEVAWTGETSSHLEWESTTIRKSRP</sequence>
<dbReference type="AlphaFoldDB" id="A0A085ND75"/>